<evidence type="ECO:0000313" key="2">
    <source>
        <dbReference type="EMBL" id="KAJ5255753.1"/>
    </source>
</evidence>
<feature type="compositionally biased region" description="Basic and acidic residues" evidence="1">
    <location>
        <begin position="18"/>
        <end position="41"/>
    </location>
</feature>
<proteinExistence type="predicted"/>
<organism evidence="2 3">
    <name type="scientific">Penicillium chrysogenum</name>
    <name type="common">Penicillium notatum</name>
    <dbReference type="NCBI Taxonomy" id="5076"/>
    <lineage>
        <taxon>Eukaryota</taxon>
        <taxon>Fungi</taxon>
        <taxon>Dikarya</taxon>
        <taxon>Ascomycota</taxon>
        <taxon>Pezizomycotina</taxon>
        <taxon>Eurotiomycetes</taxon>
        <taxon>Eurotiomycetidae</taxon>
        <taxon>Eurotiales</taxon>
        <taxon>Aspergillaceae</taxon>
        <taxon>Penicillium</taxon>
        <taxon>Penicillium chrysogenum species complex</taxon>
    </lineage>
</organism>
<feature type="compositionally biased region" description="Basic and acidic residues" evidence="1">
    <location>
        <begin position="58"/>
        <end position="79"/>
    </location>
</feature>
<feature type="region of interest" description="Disordered" evidence="1">
    <location>
        <begin position="1"/>
        <end position="79"/>
    </location>
</feature>
<accession>A0ABQ8W4Z3</accession>
<comment type="caution">
    <text evidence="2">The sequence shown here is derived from an EMBL/GenBank/DDBJ whole genome shotgun (WGS) entry which is preliminary data.</text>
</comment>
<dbReference type="Proteomes" id="UP001220256">
    <property type="component" value="Unassembled WGS sequence"/>
</dbReference>
<keyword evidence="3" id="KW-1185">Reference proteome</keyword>
<evidence type="ECO:0000313" key="3">
    <source>
        <dbReference type="Proteomes" id="UP001220256"/>
    </source>
</evidence>
<protein>
    <submittedName>
        <fullName evidence="2">Uncharacterized protein</fullName>
    </submittedName>
</protein>
<dbReference type="EMBL" id="JAPVEB010000010">
    <property type="protein sequence ID" value="KAJ5255753.1"/>
    <property type="molecule type" value="Genomic_DNA"/>
</dbReference>
<reference evidence="2 3" key="1">
    <citation type="journal article" date="2023" name="IMA Fungus">
        <title>Comparative genomic study of the Penicillium genus elucidates a diverse pangenome and 15 lateral gene transfer events.</title>
        <authorList>
            <person name="Petersen C."/>
            <person name="Sorensen T."/>
            <person name="Nielsen M.R."/>
            <person name="Sondergaard T.E."/>
            <person name="Sorensen J.L."/>
            <person name="Fitzpatrick D.A."/>
            <person name="Frisvad J.C."/>
            <person name="Nielsen K.L."/>
        </authorList>
    </citation>
    <scope>NUCLEOTIDE SEQUENCE [LARGE SCALE GENOMIC DNA]</scope>
    <source>
        <strain evidence="2 3">IBT 3361</strain>
    </source>
</reference>
<name>A0ABQ8W4Z3_PENCH</name>
<gene>
    <name evidence="2" type="ORF">N7505_010904</name>
</gene>
<sequence>MPDETEGSRVTEGGLSLARREAHGKLSWADRKAKDRAEGRESQGTQEVTLTRVGMQGEKGDKTQDEENSRNPRRPLEKP</sequence>
<evidence type="ECO:0000256" key="1">
    <source>
        <dbReference type="SAM" id="MobiDB-lite"/>
    </source>
</evidence>